<evidence type="ECO:0000259" key="12">
    <source>
        <dbReference type="Pfam" id="PF02540"/>
    </source>
</evidence>
<dbReference type="GO" id="GO:0046872">
    <property type="term" value="F:metal ion binding"/>
    <property type="evidence" value="ECO:0007669"/>
    <property type="project" value="UniProtKB-KW"/>
</dbReference>
<dbReference type="InParanoid" id="A0A7G1G8B9"/>
<feature type="binding site" evidence="8">
    <location>
        <begin position="23"/>
        <end position="30"/>
    </location>
    <ligand>
        <name>ATP</name>
        <dbReference type="ChEBI" id="CHEBI:30616"/>
    </ligand>
</feature>
<comment type="function">
    <text evidence="8">Catalyzes the ATP-dependent amidation of deamido-NAD to form NAD. Uses ammonia as a nitrogen source.</text>
</comment>
<feature type="binding site" evidence="8">
    <location>
        <position position="29"/>
    </location>
    <ligand>
        <name>Mg(2+)</name>
        <dbReference type="ChEBI" id="CHEBI:18420"/>
    </ligand>
</feature>
<sequence length="277" mass="31977">MEKIIEFIKNTVNKYGYKGAVIGISGGIDSAVVAGLCKKAIGKENIFALLLPEKDSSKNTLKDSIDVCNFYDLDYKIKKISPILKKMGVYSLEPSSTLIPRNIKEKYVMNKWTNEKDTYIQDLKNEGDSEFLKGLAYYRAKHRVRMCMLYLEAEQRNYAVIGTTNKTELKTGFYVKYGDDSVDIEPIMHLYKTEVYELSKKLNIPKHIINKSPSPDLIPGITDEFAMGLTYKNIDRILKKIENNETLETENKKEVERVKEILKWADYRKIKNINFKI</sequence>
<dbReference type="Gene3D" id="3.40.50.620">
    <property type="entry name" value="HUPs"/>
    <property type="match status" value="1"/>
</dbReference>
<evidence type="ECO:0000313" key="14">
    <source>
        <dbReference type="Proteomes" id="UP000516361"/>
    </source>
</evidence>
<dbReference type="UniPathway" id="UPA00253">
    <property type="reaction ID" value="UER00333"/>
</dbReference>
<gene>
    <name evidence="13" type="primary">nadE1</name>
    <name evidence="8" type="synonym">nadE</name>
    <name evidence="13" type="ORF">OSSY52_16150</name>
</gene>
<evidence type="ECO:0000256" key="2">
    <source>
        <dbReference type="ARBA" id="ARBA00022598"/>
    </source>
</evidence>
<dbReference type="PANTHER" id="PTHR23090:SF9">
    <property type="entry name" value="GLUTAMINE-DEPENDENT NAD(+) SYNTHETASE"/>
    <property type="match status" value="1"/>
</dbReference>
<evidence type="ECO:0000256" key="5">
    <source>
        <dbReference type="ARBA" id="ARBA00022840"/>
    </source>
</evidence>
<dbReference type="GO" id="GO:0009435">
    <property type="term" value="P:NAD+ biosynthetic process"/>
    <property type="evidence" value="ECO:0007669"/>
    <property type="project" value="UniProtKB-UniRule"/>
</dbReference>
<dbReference type="SUPFAM" id="SSF52402">
    <property type="entry name" value="Adenine nucleotide alpha hydrolases-like"/>
    <property type="match status" value="1"/>
</dbReference>
<keyword evidence="5 8" id="KW-0067">ATP-binding</keyword>
<accession>A0A7G1G8B9</accession>
<dbReference type="GO" id="GO:0004359">
    <property type="term" value="F:glutaminase activity"/>
    <property type="evidence" value="ECO:0007669"/>
    <property type="project" value="InterPro"/>
</dbReference>
<reference evidence="13 14" key="1">
    <citation type="submission" date="2018-06" db="EMBL/GenBank/DDBJ databases">
        <title>Genome sequencing of Oceanotoga sp. sy52.</title>
        <authorList>
            <person name="Mori K."/>
        </authorList>
    </citation>
    <scope>NUCLEOTIDE SEQUENCE [LARGE SCALE GENOMIC DNA]</scope>
    <source>
        <strain evidence="14">sy52</strain>
    </source>
</reference>
<feature type="binding site" evidence="8">
    <location>
        <position position="183"/>
    </location>
    <ligand>
        <name>deamido-NAD(+)</name>
        <dbReference type="ChEBI" id="CHEBI:58437"/>
        <note>ligand shared between two neighboring subunits</note>
    </ligand>
</feature>
<dbReference type="FunCoup" id="A0A7G1G8B9">
    <property type="interactions" value="81"/>
</dbReference>
<dbReference type="InterPro" id="IPR003694">
    <property type="entry name" value="NAD_synthase"/>
</dbReference>
<dbReference type="GO" id="GO:0003952">
    <property type="term" value="F:NAD+ synthase (glutamine-hydrolyzing) activity"/>
    <property type="evidence" value="ECO:0007669"/>
    <property type="project" value="InterPro"/>
</dbReference>
<evidence type="ECO:0000256" key="4">
    <source>
        <dbReference type="ARBA" id="ARBA00022741"/>
    </source>
</evidence>
<keyword evidence="14" id="KW-1185">Reference proteome</keyword>
<evidence type="ECO:0000313" key="13">
    <source>
        <dbReference type="EMBL" id="BBE31474.1"/>
    </source>
</evidence>
<keyword evidence="2 8" id="KW-0436">Ligase</keyword>
<proteinExistence type="inferred from homology"/>
<organism evidence="13 14">
    <name type="scientific">Tepiditoga spiralis</name>
    <dbReference type="NCBI Taxonomy" id="2108365"/>
    <lineage>
        <taxon>Bacteria</taxon>
        <taxon>Thermotogati</taxon>
        <taxon>Thermotogota</taxon>
        <taxon>Thermotogae</taxon>
        <taxon>Petrotogales</taxon>
        <taxon>Petrotogaceae</taxon>
        <taxon>Tepiditoga</taxon>
    </lineage>
</organism>
<name>A0A7G1G8B9_9BACT</name>
<dbReference type="GO" id="GO:0005737">
    <property type="term" value="C:cytoplasm"/>
    <property type="evidence" value="ECO:0007669"/>
    <property type="project" value="InterPro"/>
</dbReference>
<feature type="binding site" evidence="8">
    <location>
        <position position="168"/>
    </location>
    <ligand>
        <name>Mg(2+)</name>
        <dbReference type="ChEBI" id="CHEBI:18420"/>
    </ligand>
</feature>
<dbReference type="PANTHER" id="PTHR23090">
    <property type="entry name" value="NH 3 /GLUTAMINE-DEPENDENT NAD + SYNTHETASE"/>
    <property type="match status" value="1"/>
</dbReference>
<feature type="binding site" evidence="8">
    <location>
        <position position="214"/>
    </location>
    <ligand>
        <name>ATP</name>
        <dbReference type="ChEBI" id="CHEBI:30616"/>
    </ligand>
</feature>
<comment type="similarity">
    <text evidence="1 8 9">Belongs to the NAD synthetase family.</text>
</comment>
<dbReference type="EC" id="6.3.1.5" evidence="8 10"/>
<feature type="binding site" description="in other chain" evidence="8">
    <location>
        <position position="176"/>
    </location>
    <ligand>
        <name>deamido-NAD(+)</name>
        <dbReference type="ChEBI" id="CHEBI:58437"/>
        <note>ligand shared between two neighboring subunits</note>
    </ligand>
</feature>
<feature type="binding site" description="in other chain" evidence="8">
    <location>
        <position position="143"/>
    </location>
    <ligand>
        <name>deamido-NAD(+)</name>
        <dbReference type="ChEBI" id="CHEBI:58437"/>
        <note>ligand shared between two neighboring subunits</note>
    </ligand>
</feature>
<dbReference type="RefSeq" id="WP_190614027.1">
    <property type="nucleotide sequence ID" value="NZ_AP018712.1"/>
</dbReference>
<comment type="caution">
    <text evidence="8">Lacks conserved residue(s) required for the propagation of feature annotation.</text>
</comment>
<comment type="pathway">
    <text evidence="8 11">Cofactor biosynthesis; NAD(+) biosynthesis; NAD(+) from deamido-NAD(+) (ammonia route): step 1/1.</text>
</comment>
<evidence type="ECO:0000256" key="8">
    <source>
        <dbReference type="HAMAP-Rule" id="MF_00193"/>
    </source>
</evidence>
<dbReference type="HAMAP" id="MF_00193">
    <property type="entry name" value="NadE_ammonia_dep"/>
    <property type="match status" value="1"/>
</dbReference>
<evidence type="ECO:0000256" key="7">
    <source>
        <dbReference type="ARBA" id="ARBA00023027"/>
    </source>
</evidence>
<dbReference type="AlphaFoldDB" id="A0A7G1G8B9"/>
<dbReference type="InterPro" id="IPR022310">
    <property type="entry name" value="NAD/GMP_synthase"/>
</dbReference>
<dbReference type="GO" id="GO:0005524">
    <property type="term" value="F:ATP binding"/>
    <property type="evidence" value="ECO:0007669"/>
    <property type="project" value="UniProtKB-UniRule"/>
</dbReference>
<comment type="subunit">
    <text evidence="8">Homodimer.</text>
</comment>
<evidence type="ECO:0000256" key="1">
    <source>
        <dbReference type="ARBA" id="ARBA00005859"/>
    </source>
</evidence>
<evidence type="ECO:0000256" key="3">
    <source>
        <dbReference type="ARBA" id="ARBA00022723"/>
    </source>
</evidence>
<dbReference type="InterPro" id="IPR022926">
    <property type="entry name" value="NH(3)-dep_NAD(+)_synth"/>
</dbReference>
<dbReference type="CDD" id="cd00553">
    <property type="entry name" value="NAD_synthase"/>
    <property type="match status" value="1"/>
</dbReference>
<dbReference type="Pfam" id="PF02540">
    <property type="entry name" value="NAD_synthase"/>
    <property type="match status" value="1"/>
</dbReference>
<feature type="domain" description="NAD/GMP synthase" evidence="12">
    <location>
        <begin position="106"/>
        <end position="264"/>
    </location>
</feature>
<feature type="binding site" evidence="8">
    <location>
        <position position="163"/>
    </location>
    <ligand>
        <name>ATP</name>
        <dbReference type="ChEBI" id="CHEBI:30616"/>
    </ligand>
</feature>
<protein>
    <recommendedName>
        <fullName evidence="8 10">NH(3)-dependent NAD(+) synthetase</fullName>
        <ecNumber evidence="8 10">6.3.1.5</ecNumber>
    </recommendedName>
</protein>
<evidence type="ECO:0000256" key="10">
    <source>
        <dbReference type="RuleBase" id="RU003812"/>
    </source>
</evidence>
<dbReference type="Proteomes" id="UP000516361">
    <property type="component" value="Chromosome"/>
</dbReference>
<dbReference type="GO" id="GO:0008795">
    <property type="term" value="F:NAD+ synthase activity"/>
    <property type="evidence" value="ECO:0007669"/>
    <property type="project" value="UniProtKB-UniRule"/>
</dbReference>
<feature type="binding site" evidence="8">
    <location>
        <position position="192"/>
    </location>
    <ligand>
        <name>ATP</name>
        <dbReference type="ChEBI" id="CHEBI:30616"/>
    </ligand>
</feature>
<keyword evidence="4 8" id="KW-0547">Nucleotide-binding</keyword>
<keyword evidence="3 8" id="KW-0479">Metal-binding</keyword>
<dbReference type="InterPro" id="IPR014729">
    <property type="entry name" value="Rossmann-like_a/b/a_fold"/>
</dbReference>
<keyword evidence="7 8" id="KW-0520">NAD</keyword>
<keyword evidence="6 8" id="KW-0460">Magnesium</keyword>
<comment type="catalytic activity">
    <reaction evidence="8 10">
        <text>deamido-NAD(+) + NH4(+) + ATP = AMP + diphosphate + NAD(+) + H(+)</text>
        <dbReference type="Rhea" id="RHEA:21188"/>
        <dbReference type="ChEBI" id="CHEBI:15378"/>
        <dbReference type="ChEBI" id="CHEBI:28938"/>
        <dbReference type="ChEBI" id="CHEBI:30616"/>
        <dbReference type="ChEBI" id="CHEBI:33019"/>
        <dbReference type="ChEBI" id="CHEBI:57540"/>
        <dbReference type="ChEBI" id="CHEBI:58437"/>
        <dbReference type="ChEBI" id="CHEBI:456215"/>
        <dbReference type="EC" id="6.3.1.5"/>
    </reaction>
</comment>
<dbReference type="KEGG" id="ocy:OSSY52_16150"/>
<evidence type="ECO:0000256" key="6">
    <source>
        <dbReference type="ARBA" id="ARBA00022842"/>
    </source>
</evidence>
<dbReference type="NCBIfam" id="TIGR00552">
    <property type="entry name" value="nadE"/>
    <property type="match status" value="2"/>
</dbReference>
<dbReference type="EMBL" id="AP018712">
    <property type="protein sequence ID" value="BBE31474.1"/>
    <property type="molecule type" value="Genomic_DNA"/>
</dbReference>
<evidence type="ECO:0000256" key="9">
    <source>
        <dbReference type="RuleBase" id="RU003811"/>
    </source>
</evidence>
<evidence type="ECO:0000256" key="11">
    <source>
        <dbReference type="RuleBase" id="RU004252"/>
    </source>
</evidence>